<dbReference type="EMBL" id="CP043424">
    <property type="protein sequence ID" value="QIW11573.1"/>
    <property type="molecule type" value="Genomic_DNA"/>
</dbReference>
<organism evidence="3 5">
    <name type="scientific">Francisella adeliensis</name>
    <dbReference type="NCBI Taxonomy" id="2007306"/>
    <lineage>
        <taxon>Bacteria</taxon>
        <taxon>Pseudomonadati</taxon>
        <taxon>Pseudomonadota</taxon>
        <taxon>Gammaproteobacteria</taxon>
        <taxon>Thiotrichales</taxon>
        <taxon>Francisellaceae</taxon>
        <taxon>Francisella</taxon>
    </lineage>
</organism>
<reference evidence="4 6" key="2">
    <citation type="submission" date="2019-08" db="EMBL/GenBank/DDBJ databases">
        <title>Complete genome sequences of Francisella adeliensis (FSC1325 and FSC1326).</title>
        <authorList>
            <person name="Ohrman C."/>
            <person name="Uneklint I."/>
            <person name="Vallesi A."/>
            <person name="Karlsson L."/>
            <person name="Sjodin A."/>
        </authorList>
    </citation>
    <scope>NUCLEOTIDE SEQUENCE [LARGE SCALE GENOMIC DNA]</scope>
    <source>
        <strain evidence="4 6">FSC1325</strain>
    </source>
</reference>
<proteinExistence type="predicted"/>
<accession>A0A2Z4XY52</accession>
<name>A0A2Z4XY52_9GAMM</name>
<feature type="region of interest" description="Disordered" evidence="1">
    <location>
        <begin position="115"/>
        <end position="156"/>
    </location>
</feature>
<dbReference type="OrthoDB" id="5604297at2"/>
<feature type="signal peptide" evidence="2">
    <location>
        <begin position="1"/>
        <end position="19"/>
    </location>
</feature>
<dbReference type="RefSeq" id="WP_112869518.1">
    <property type="nucleotide sequence ID" value="NZ_CP021781.1"/>
</dbReference>
<dbReference type="AlphaFoldDB" id="A0A2Z4XY52"/>
<evidence type="ECO:0000313" key="6">
    <source>
        <dbReference type="Proteomes" id="UP000681131"/>
    </source>
</evidence>
<protein>
    <recommendedName>
        <fullName evidence="7">SH3b domain-containing protein</fullName>
    </recommendedName>
</protein>
<evidence type="ECO:0000313" key="4">
    <source>
        <dbReference type="EMBL" id="QIW11573.1"/>
    </source>
</evidence>
<sequence>MKKALMIILGLGLVTSGFAETYTVYEKPDTSSKKVARIDNNSPKYEAIFVKNSWVEIVDKTTGQVGWIEQGTAVEKASKQGMVDKVFARFQERQQKMQQHFQKMMDSIDADADISTNIPSSGSTANTQVSKKSSSITINSNGKTAKVIKTTNNNGSVKTVEKEVPADKLDDLKL</sequence>
<dbReference type="EMBL" id="CP021781">
    <property type="protein sequence ID" value="AXA33345.1"/>
    <property type="molecule type" value="Genomic_DNA"/>
</dbReference>
<dbReference type="KEGG" id="fad:CDH04_02465"/>
<feature type="chain" id="PRO_5016414041" description="SH3b domain-containing protein" evidence="2">
    <location>
        <begin position="20"/>
        <end position="174"/>
    </location>
</feature>
<evidence type="ECO:0008006" key="7">
    <source>
        <dbReference type="Google" id="ProtNLM"/>
    </source>
</evidence>
<gene>
    <name evidence="3" type="ORF">CDH04_02465</name>
    <name evidence="4" type="ORF">FZC43_02465</name>
</gene>
<dbReference type="Proteomes" id="UP000681131">
    <property type="component" value="Chromosome"/>
</dbReference>
<dbReference type="Proteomes" id="UP000251120">
    <property type="component" value="Chromosome"/>
</dbReference>
<keyword evidence="6" id="KW-1185">Reference proteome</keyword>
<feature type="compositionally biased region" description="Low complexity" evidence="1">
    <location>
        <begin position="130"/>
        <end position="144"/>
    </location>
</feature>
<evidence type="ECO:0000256" key="1">
    <source>
        <dbReference type="SAM" id="MobiDB-lite"/>
    </source>
</evidence>
<keyword evidence="2" id="KW-0732">Signal</keyword>
<evidence type="ECO:0000256" key="2">
    <source>
        <dbReference type="SAM" id="SignalP"/>
    </source>
</evidence>
<reference evidence="3 5" key="1">
    <citation type="submission" date="2017-06" db="EMBL/GenBank/DDBJ databases">
        <title>Complete genome of Francisella adeliensis.</title>
        <authorList>
            <person name="Vallesi A."/>
            <person name="Sjodin A."/>
        </authorList>
    </citation>
    <scope>NUCLEOTIDE SEQUENCE [LARGE SCALE GENOMIC DNA]</scope>
    <source>
        <strain evidence="3 5">FDC440</strain>
    </source>
</reference>
<evidence type="ECO:0000313" key="5">
    <source>
        <dbReference type="Proteomes" id="UP000251120"/>
    </source>
</evidence>
<feature type="compositionally biased region" description="Polar residues" evidence="1">
    <location>
        <begin position="115"/>
        <end position="129"/>
    </location>
</feature>
<evidence type="ECO:0000313" key="3">
    <source>
        <dbReference type="EMBL" id="AXA33345.1"/>
    </source>
</evidence>